<reference evidence="1" key="1">
    <citation type="submission" date="2014-09" db="EMBL/GenBank/DDBJ databases">
        <authorList>
            <person name="Magalhaes I.L.F."/>
            <person name="Oliveira U."/>
            <person name="Santos F.R."/>
            <person name="Vidigal T.H.D.A."/>
            <person name="Brescovit A.D."/>
            <person name="Santos A.J."/>
        </authorList>
    </citation>
    <scope>NUCLEOTIDE SEQUENCE</scope>
    <source>
        <tissue evidence="1">Shoot tissue taken approximately 20 cm above the soil surface</tissue>
    </source>
</reference>
<reference evidence="1" key="2">
    <citation type="journal article" date="2015" name="Data Brief">
        <title>Shoot transcriptome of the giant reed, Arundo donax.</title>
        <authorList>
            <person name="Barrero R.A."/>
            <person name="Guerrero F.D."/>
            <person name="Moolhuijzen P."/>
            <person name="Goolsby J.A."/>
            <person name="Tidwell J."/>
            <person name="Bellgard S.E."/>
            <person name="Bellgard M.I."/>
        </authorList>
    </citation>
    <scope>NUCLEOTIDE SEQUENCE</scope>
    <source>
        <tissue evidence="1">Shoot tissue taken approximately 20 cm above the soil surface</tissue>
    </source>
</reference>
<name>A0A0A9F2P1_ARUDO</name>
<accession>A0A0A9F2P1</accession>
<dbReference type="EMBL" id="GBRH01191319">
    <property type="protein sequence ID" value="JAE06577.1"/>
    <property type="molecule type" value="Transcribed_RNA"/>
</dbReference>
<organism evidence="1">
    <name type="scientific">Arundo donax</name>
    <name type="common">Giant reed</name>
    <name type="synonym">Donax arundinaceus</name>
    <dbReference type="NCBI Taxonomy" id="35708"/>
    <lineage>
        <taxon>Eukaryota</taxon>
        <taxon>Viridiplantae</taxon>
        <taxon>Streptophyta</taxon>
        <taxon>Embryophyta</taxon>
        <taxon>Tracheophyta</taxon>
        <taxon>Spermatophyta</taxon>
        <taxon>Magnoliopsida</taxon>
        <taxon>Liliopsida</taxon>
        <taxon>Poales</taxon>
        <taxon>Poaceae</taxon>
        <taxon>PACMAD clade</taxon>
        <taxon>Arundinoideae</taxon>
        <taxon>Arundineae</taxon>
        <taxon>Arundo</taxon>
    </lineage>
</organism>
<sequence length="14" mass="1619">MEDMGCDTEFSPEK</sequence>
<evidence type="ECO:0000313" key="1">
    <source>
        <dbReference type="EMBL" id="JAE06577.1"/>
    </source>
</evidence>
<protein>
    <submittedName>
        <fullName evidence="1">Uncharacterized protein</fullName>
    </submittedName>
</protein>
<proteinExistence type="predicted"/>